<dbReference type="SUPFAM" id="SSF52794">
    <property type="entry name" value="PTS system IIB component-like"/>
    <property type="match status" value="1"/>
</dbReference>
<dbReference type="InterPro" id="IPR036388">
    <property type="entry name" value="WH-like_DNA-bd_sf"/>
</dbReference>
<evidence type="ECO:0000313" key="9">
    <source>
        <dbReference type="Proteomes" id="UP001597427"/>
    </source>
</evidence>
<comment type="caution">
    <text evidence="8">The sequence shown here is derived from an EMBL/GenBank/DDBJ whole genome shotgun (WGS) entry which is preliminary data.</text>
</comment>
<dbReference type="PROSITE" id="PS51372">
    <property type="entry name" value="PRD_2"/>
    <property type="match status" value="2"/>
</dbReference>
<dbReference type="Pfam" id="PF08279">
    <property type="entry name" value="HTH_11"/>
    <property type="match status" value="1"/>
</dbReference>
<organism evidence="8 9">
    <name type="scientific">Enterococcus camelliae</name>
    <dbReference type="NCBI Taxonomy" id="453959"/>
    <lineage>
        <taxon>Bacteria</taxon>
        <taxon>Bacillati</taxon>
        <taxon>Bacillota</taxon>
        <taxon>Bacilli</taxon>
        <taxon>Lactobacillales</taxon>
        <taxon>Enterococcaceae</taxon>
        <taxon>Enterococcus</taxon>
    </lineage>
</organism>
<keyword evidence="9" id="KW-1185">Reference proteome</keyword>
<evidence type="ECO:0000256" key="3">
    <source>
        <dbReference type="ARBA" id="ARBA00023015"/>
    </source>
</evidence>
<keyword evidence="4" id="KW-0010">Activator</keyword>
<sequence length="500" mass="58852">MNNAPQRLLEILSKAESYLTSKDLSEKLLVSKKTVYRLITRINEQTYPDLMIISERGKGYRVDYDLFIKNFIHNHNLNINYSPLGRRNYTLIQLLIQSPKTISEQELFGRFFVSDSVIYNDEQFIEKWLNSYDIKLVRREKKIGINGEEEDIRRALLDLYDKYKIIDLNDINSICGEFNQFDVNFSLELIDKMESKLGFLISYPYNINLFTHICILIERIRNNQIIDEGVVHSHEIEKLIVENEEIFQVANLFVYSIKKYVNKNLPEEEAYYLFQYLLSSRISFQNKKNQQQFTDDVKLITQRFIQLFFDNKPQKNVDQSLYGNLLRHVKPMLNRLKNNFKVKNNLLIDIEGEYPSIFLKLKEVSKKIEFEYNLSSISDDEVGFMTLYFAEYLEKYSAKISILIVCTTGVGTSELLKVKIQKIFPELDIVDVVASTNVKEKLKNFSKKIDLVISTVNIFTDNFMPKVLLVSSVFNEKDQERLRNSLRSLQNENTRSTKEK</sequence>
<protein>
    <submittedName>
        <fullName evidence="8">BglG family transcription antiterminator</fullName>
    </submittedName>
</protein>
<dbReference type="InterPro" id="IPR013011">
    <property type="entry name" value="PTS_EIIB_2"/>
</dbReference>
<dbReference type="Gene3D" id="3.40.50.2300">
    <property type="match status" value="1"/>
</dbReference>
<dbReference type="Gene3D" id="1.10.1790.10">
    <property type="entry name" value="PRD domain"/>
    <property type="match status" value="2"/>
</dbReference>
<dbReference type="Pfam" id="PF00874">
    <property type="entry name" value="PRD"/>
    <property type="match status" value="2"/>
</dbReference>
<dbReference type="Pfam" id="PF05043">
    <property type="entry name" value="Mga"/>
    <property type="match status" value="1"/>
</dbReference>
<dbReference type="InterPro" id="IPR003501">
    <property type="entry name" value="PTS_EIIB_2/3"/>
</dbReference>
<evidence type="ECO:0000256" key="1">
    <source>
        <dbReference type="ARBA" id="ARBA00022679"/>
    </source>
</evidence>
<reference evidence="9" key="1">
    <citation type="journal article" date="2019" name="Int. J. Syst. Evol. Microbiol.">
        <title>The Global Catalogue of Microorganisms (GCM) 10K type strain sequencing project: providing services to taxonomists for standard genome sequencing and annotation.</title>
        <authorList>
            <consortium name="The Broad Institute Genomics Platform"/>
            <consortium name="The Broad Institute Genome Sequencing Center for Infectious Disease"/>
            <person name="Wu L."/>
            <person name="Ma J."/>
        </authorList>
    </citation>
    <scope>NUCLEOTIDE SEQUENCE [LARGE SCALE GENOMIC DNA]</scope>
    <source>
        <strain evidence="9">TISTR 932</strain>
    </source>
</reference>
<evidence type="ECO:0000256" key="5">
    <source>
        <dbReference type="ARBA" id="ARBA00023163"/>
    </source>
</evidence>
<dbReference type="EMBL" id="JBHUMO010000039">
    <property type="protein sequence ID" value="MFD2728920.1"/>
    <property type="molecule type" value="Genomic_DNA"/>
</dbReference>
<feature type="domain" description="PRD" evidence="7">
    <location>
        <begin position="177"/>
        <end position="287"/>
    </location>
</feature>
<dbReference type="InterPro" id="IPR007737">
    <property type="entry name" value="Mga_HTH"/>
</dbReference>
<evidence type="ECO:0000256" key="2">
    <source>
        <dbReference type="ARBA" id="ARBA00022737"/>
    </source>
</evidence>
<dbReference type="Gene3D" id="1.10.10.10">
    <property type="entry name" value="Winged helix-like DNA-binding domain superfamily/Winged helix DNA-binding domain"/>
    <property type="match status" value="1"/>
</dbReference>
<keyword evidence="1" id="KW-0808">Transferase</keyword>
<evidence type="ECO:0000256" key="4">
    <source>
        <dbReference type="ARBA" id="ARBA00023159"/>
    </source>
</evidence>
<dbReference type="SUPFAM" id="SSF63520">
    <property type="entry name" value="PTS-regulatory domain, PRD"/>
    <property type="match status" value="2"/>
</dbReference>
<dbReference type="InterPro" id="IPR036634">
    <property type="entry name" value="PRD_sf"/>
</dbReference>
<dbReference type="PROSITE" id="PS51099">
    <property type="entry name" value="PTS_EIIB_TYPE_2"/>
    <property type="match status" value="1"/>
</dbReference>
<feature type="domain" description="PRD" evidence="7">
    <location>
        <begin position="292"/>
        <end position="399"/>
    </location>
</feature>
<accession>A0ABW5TI29</accession>
<evidence type="ECO:0000313" key="8">
    <source>
        <dbReference type="EMBL" id="MFD2728920.1"/>
    </source>
</evidence>
<keyword evidence="2" id="KW-0677">Repeat</keyword>
<name>A0ABW5TI29_9ENTE</name>
<dbReference type="InterPro" id="IPR036095">
    <property type="entry name" value="PTS_EIIB-like_sf"/>
</dbReference>
<dbReference type="PANTHER" id="PTHR30185:SF18">
    <property type="entry name" value="TRANSCRIPTIONAL REGULATOR MTLR"/>
    <property type="match status" value="1"/>
</dbReference>
<dbReference type="InterPro" id="IPR013196">
    <property type="entry name" value="HTH_11"/>
</dbReference>
<evidence type="ECO:0000259" key="7">
    <source>
        <dbReference type="PROSITE" id="PS51372"/>
    </source>
</evidence>
<evidence type="ECO:0000259" key="6">
    <source>
        <dbReference type="PROSITE" id="PS51099"/>
    </source>
</evidence>
<keyword evidence="3" id="KW-0805">Transcription regulation</keyword>
<dbReference type="Proteomes" id="UP001597427">
    <property type="component" value="Unassembled WGS sequence"/>
</dbReference>
<dbReference type="CDD" id="cd05568">
    <property type="entry name" value="PTS_IIB_bgl_like"/>
    <property type="match status" value="1"/>
</dbReference>
<dbReference type="InterPro" id="IPR011608">
    <property type="entry name" value="PRD"/>
</dbReference>
<feature type="domain" description="PTS EIIB type-2" evidence="6">
    <location>
        <begin position="400"/>
        <end position="494"/>
    </location>
</feature>
<proteinExistence type="predicted"/>
<dbReference type="PANTHER" id="PTHR30185">
    <property type="entry name" value="CRYPTIC BETA-GLUCOSIDE BGL OPERON ANTITERMINATOR"/>
    <property type="match status" value="1"/>
</dbReference>
<dbReference type="RefSeq" id="WP_379980790.1">
    <property type="nucleotide sequence ID" value="NZ_JBHUMO010000039.1"/>
</dbReference>
<gene>
    <name evidence="8" type="ORF">ACFSR0_05710</name>
</gene>
<keyword evidence="5" id="KW-0804">Transcription</keyword>
<dbReference type="Pfam" id="PF02302">
    <property type="entry name" value="PTS_IIB"/>
    <property type="match status" value="1"/>
</dbReference>
<dbReference type="InterPro" id="IPR050661">
    <property type="entry name" value="BglG_antiterminators"/>
</dbReference>